<dbReference type="OrthoDB" id="6589456at2759"/>
<gene>
    <name evidence="2" type="ORF">SVUK_LOCUS2044</name>
</gene>
<feature type="compositionally biased region" description="Polar residues" evidence="1">
    <location>
        <begin position="413"/>
        <end position="422"/>
    </location>
</feature>
<evidence type="ECO:0000313" key="2">
    <source>
        <dbReference type="EMBL" id="VDM67046.1"/>
    </source>
</evidence>
<name>A0A3P7IC04_STRVU</name>
<feature type="compositionally biased region" description="Basic and acidic residues" evidence="1">
    <location>
        <begin position="575"/>
        <end position="591"/>
    </location>
</feature>
<evidence type="ECO:0000256" key="1">
    <source>
        <dbReference type="SAM" id="MobiDB-lite"/>
    </source>
</evidence>
<feature type="region of interest" description="Disordered" evidence="1">
    <location>
        <begin position="55"/>
        <end position="158"/>
    </location>
</feature>
<feature type="region of interest" description="Disordered" evidence="1">
    <location>
        <begin position="572"/>
        <end position="616"/>
    </location>
</feature>
<feature type="compositionally biased region" description="Basic and acidic residues" evidence="1">
    <location>
        <begin position="110"/>
        <end position="126"/>
    </location>
</feature>
<feature type="non-terminal residue" evidence="2">
    <location>
        <position position="1"/>
    </location>
</feature>
<keyword evidence="3" id="KW-1185">Reference proteome</keyword>
<feature type="region of interest" description="Disordered" evidence="1">
    <location>
        <begin position="630"/>
        <end position="823"/>
    </location>
</feature>
<feature type="compositionally biased region" description="Basic and acidic residues" evidence="1">
    <location>
        <begin position="708"/>
        <end position="742"/>
    </location>
</feature>
<dbReference type="Proteomes" id="UP000270094">
    <property type="component" value="Unassembled WGS sequence"/>
</dbReference>
<feature type="compositionally biased region" description="Basic and acidic residues" evidence="1">
    <location>
        <begin position="317"/>
        <end position="335"/>
    </location>
</feature>
<feature type="compositionally biased region" description="Basic and acidic residues" evidence="1">
    <location>
        <begin position="787"/>
        <end position="805"/>
    </location>
</feature>
<evidence type="ECO:0000313" key="3">
    <source>
        <dbReference type="Proteomes" id="UP000270094"/>
    </source>
</evidence>
<dbReference type="EMBL" id="UYYB01004435">
    <property type="protein sequence ID" value="VDM67046.1"/>
    <property type="molecule type" value="Genomic_DNA"/>
</dbReference>
<feature type="compositionally biased region" description="Basic and acidic residues" evidence="1">
    <location>
        <begin position="679"/>
        <end position="696"/>
    </location>
</feature>
<feature type="region of interest" description="Disordered" evidence="1">
    <location>
        <begin position="317"/>
        <end position="498"/>
    </location>
</feature>
<organism evidence="2 3">
    <name type="scientific">Strongylus vulgaris</name>
    <name type="common">Blood worm</name>
    <dbReference type="NCBI Taxonomy" id="40348"/>
    <lineage>
        <taxon>Eukaryota</taxon>
        <taxon>Metazoa</taxon>
        <taxon>Ecdysozoa</taxon>
        <taxon>Nematoda</taxon>
        <taxon>Chromadorea</taxon>
        <taxon>Rhabditida</taxon>
        <taxon>Rhabditina</taxon>
        <taxon>Rhabditomorpha</taxon>
        <taxon>Strongyloidea</taxon>
        <taxon>Strongylidae</taxon>
        <taxon>Strongylus</taxon>
    </lineage>
</organism>
<feature type="compositionally biased region" description="Basic and acidic residues" evidence="1">
    <location>
        <begin position="485"/>
        <end position="498"/>
    </location>
</feature>
<accession>A0A3P7IC04</accession>
<sequence>IRFDAYGLPTVSYKGPLESTARHSELEPLPLRDYAQAYHSGQSWDIVKDKKIPVIPSAPKEHGEKKDEVSRGGKEKVVPHMKTTPAKEQSPTRSEEETKKIKLIARVPHKTSEDEFDSDRSSKDRSPSLLGFWKAGKRKQQEAPVEEPHLTAEKYAGPVDSINLEKDIDKLPFKAPPPVPYKPKSQKGEQQEVYKPSTHAAETTHKPAHIFGRWRHEGDEETVEKDKVRIDTYGLPSGSYEGPLESTARHSDLQPTPLRDHARVYHHGQSWNAVKDTKSPILHVKQTPSKNKALESEEEEHKIRLIARVLPRVEEDSNVETKRKEPGLKFSKEEGTVQQKAPIVKSTTVRETTPQRSNLSGRWRHEGEEETIAKDRVRPETYGGSSTSYEGPLESTTRSSELEPTPLRDYSQAYHSGQSWNGSEDMRTAIVGSAAREIGEEKSESKTSEKKAILHLKKPAVGEKSPSSGSEEETRRIKLIARVPPKSEDETKPDIVKKDKDSSGLFGFWKAKSKQAATSSDKYHPAAVQYTGPLDDIKREKDIDKVPFIAPTPVAYKSSTLESETTRRAHLFGRWRHEGEEETIDKSKVKSESYGLPSTSYEGPLEPTAPQAELELTPLKDYARAYHFGQSWNDAKYPKGPITGREGVTEKKPAKEESSSPASEDDERKIKLIAHVQRHSTEENDAGERKPKKEQDSTGLFGFWKAKSRQDKTITDEYHPSAEKYKGPLDSINREKDIDQRPFKAPSPPAYKPKSPKGEEKGQHAYKSTAHAPTASETTKPHIFGHWRHEGEEETIEKDKVRSDTYRLPSGPYKGPLESIARQ</sequence>
<feature type="non-terminal residue" evidence="2">
    <location>
        <position position="823"/>
    </location>
</feature>
<feature type="compositionally biased region" description="Basic and acidic residues" evidence="1">
    <location>
        <begin position="214"/>
        <end position="230"/>
    </location>
</feature>
<feature type="compositionally biased region" description="Polar residues" evidence="1">
    <location>
        <begin position="345"/>
        <end position="360"/>
    </location>
</feature>
<proteinExistence type="predicted"/>
<feature type="compositionally biased region" description="Basic and acidic residues" evidence="1">
    <location>
        <begin position="59"/>
        <end position="78"/>
    </location>
</feature>
<feature type="region of interest" description="Disordered" evidence="1">
    <location>
        <begin position="170"/>
        <end position="254"/>
    </location>
</feature>
<feature type="compositionally biased region" description="Basic and acidic residues" evidence="1">
    <location>
        <begin position="363"/>
        <end position="379"/>
    </location>
</feature>
<feature type="compositionally biased region" description="Basic and acidic residues" evidence="1">
    <location>
        <begin position="437"/>
        <end position="452"/>
    </location>
</feature>
<reference evidence="2 3" key="1">
    <citation type="submission" date="2018-11" db="EMBL/GenBank/DDBJ databases">
        <authorList>
            <consortium name="Pathogen Informatics"/>
        </authorList>
    </citation>
    <scope>NUCLEOTIDE SEQUENCE [LARGE SCALE GENOMIC DNA]</scope>
</reference>
<protein>
    <submittedName>
        <fullName evidence="2">Uncharacterized protein</fullName>
    </submittedName>
</protein>
<feature type="compositionally biased region" description="Polar residues" evidence="1">
    <location>
        <begin position="383"/>
        <end position="399"/>
    </location>
</feature>
<dbReference type="AlphaFoldDB" id="A0A3P7IC04"/>
<feature type="compositionally biased region" description="Basic and acidic residues" evidence="1">
    <location>
        <begin position="647"/>
        <end position="658"/>
    </location>
</feature>